<dbReference type="Gene3D" id="1.25.10.10">
    <property type="entry name" value="Leucine-rich Repeat Variant"/>
    <property type="match status" value="3"/>
</dbReference>
<feature type="compositionally biased region" description="Basic and acidic residues" evidence="1">
    <location>
        <begin position="238"/>
        <end position="247"/>
    </location>
</feature>
<dbReference type="KEGG" id="pbs:Plabr_1380"/>
<evidence type="ECO:0000313" key="3">
    <source>
        <dbReference type="Proteomes" id="UP000006860"/>
    </source>
</evidence>
<evidence type="ECO:0000313" key="2">
    <source>
        <dbReference type="EMBL" id="ADY58992.1"/>
    </source>
</evidence>
<gene>
    <name evidence="2" type="ordered locus">Plabr_1380</name>
</gene>
<dbReference type="OrthoDB" id="207269at2"/>
<dbReference type="RefSeq" id="WP_013627722.1">
    <property type="nucleotide sequence ID" value="NC_015174.1"/>
</dbReference>
<sequence length="956" mass="106186">MNGQPPRSHRWKMPLRRVVWMTACGISCAPAGCQSLALNSAPLVSVSQPAQPSQQNVIVADSALRKRLFHDHWRAVEIWPESIAGPQALEELQQAPHVRWELQTVQLNETASPAETEENQDEQISRKTASKKPHREQSLQQLIDLQLLAAEDSLPGWNACIQLAWKQPRVDAQVLATLQKIALNPSRYDAKTGLVETAPAVVVELPEQPQPEWWQRPFTTAAEQLKTVGKQTAAESGKQTEDSEKTAAETTSADVKKPTASEPEWQTLSDRFRAAAAEAWCWQLHRLPGDVEQNFAAAGLALSDTDLPDLVRWELQRGIARSVPPRRVPGLSELARDQQTDRLSDAEQTLLDACITYALHNPVPAGATVASDAIMLDEQNLDPHRLWPTGLWEYRWSDNPDVVVRFGLWLALADDPLAESYLRQALQHIEPAVHAPTLRSLGLLNSDTAREALKVQSQERQGTARAIALLGLARADKATLYAALNDESATVRAAVAKFAAGEQSSRAVSVLRQLVEDDDPAVQQAAVLSVEDWQNDRAFPILAAAFERGAVPTRKLARRELETRFDLVIAALDDDAAQRRQTLQQIAQRFELSADAFQLSLQEAQSQSQQTLSSREAIPDEIRHAYATALKRWDAAPMGDVARELAEEQLADVLADYPQLFHADLDSLAGDQLAKRVELYARLDIKLCSTVRELKRDDLYQRRRSARQLSAQASEKTLPAWVCRLLAEHLPGEQDVHVCRSLMQAVEHDTTPEARLVAEAALVHAWPDVRIQGCRYVERQRLPQLAPFLLPLLHERNPSVQQAAIQAAGYCRNPLVIDGFPAQASEKVGKTGRASAGLRSLLGAVPPTVEFEVIASLARLGDDQGRTELLKLCYSPLAERRIQAIRLLAELQESSAVDHLIRLGWTEQDPGVRTAILQGLETLVPAERRPKFPASLDARAQLEQWAEWREQRRPAA</sequence>
<keyword evidence="3" id="KW-1185">Reference proteome</keyword>
<dbReference type="Proteomes" id="UP000006860">
    <property type="component" value="Chromosome"/>
</dbReference>
<organism evidence="2 3">
    <name type="scientific">Rubinisphaera brasiliensis (strain ATCC 49424 / DSM 5305 / JCM 21570 / IAM 15109 / NBRC 103401 / IFAM 1448)</name>
    <name type="common">Planctomyces brasiliensis</name>
    <dbReference type="NCBI Taxonomy" id="756272"/>
    <lineage>
        <taxon>Bacteria</taxon>
        <taxon>Pseudomonadati</taxon>
        <taxon>Planctomycetota</taxon>
        <taxon>Planctomycetia</taxon>
        <taxon>Planctomycetales</taxon>
        <taxon>Planctomycetaceae</taxon>
        <taxon>Rubinisphaera</taxon>
    </lineage>
</organism>
<name>F0SPN3_RUBBR</name>
<dbReference type="SUPFAM" id="SSF48371">
    <property type="entry name" value="ARM repeat"/>
    <property type="match status" value="2"/>
</dbReference>
<dbReference type="EMBL" id="CP002546">
    <property type="protein sequence ID" value="ADY58992.1"/>
    <property type="molecule type" value="Genomic_DNA"/>
</dbReference>
<dbReference type="InterPro" id="IPR016024">
    <property type="entry name" value="ARM-type_fold"/>
</dbReference>
<feature type="region of interest" description="Disordered" evidence="1">
    <location>
        <begin position="110"/>
        <end position="135"/>
    </location>
</feature>
<dbReference type="HOGENOM" id="CLU_308564_0_0_0"/>
<dbReference type="AlphaFoldDB" id="F0SPN3"/>
<dbReference type="Pfam" id="PF13646">
    <property type="entry name" value="HEAT_2"/>
    <property type="match status" value="2"/>
</dbReference>
<dbReference type="eggNOG" id="COG1413">
    <property type="taxonomic scope" value="Bacteria"/>
</dbReference>
<protein>
    <recommendedName>
        <fullName evidence="4">PBS lyase HEAT domain protein repeat-containing protein</fullName>
    </recommendedName>
</protein>
<accession>F0SPN3</accession>
<dbReference type="InterPro" id="IPR011989">
    <property type="entry name" value="ARM-like"/>
</dbReference>
<feature type="region of interest" description="Disordered" evidence="1">
    <location>
        <begin position="229"/>
        <end position="263"/>
    </location>
</feature>
<reference evidence="3" key="1">
    <citation type="submission" date="2011-02" db="EMBL/GenBank/DDBJ databases">
        <title>The complete genome of Planctomyces brasiliensis DSM 5305.</title>
        <authorList>
            <person name="Lucas S."/>
            <person name="Copeland A."/>
            <person name="Lapidus A."/>
            <person name="Bruce D."/>
            <person name="Goodwin L."/>
            <person name="Pitluck S."/>
            <person name="Kyrpides N."/>
            <person name="Mavromatis K."/>
            <person name="Pagani I."/>
            <person name="Ivanova N."/>
            <person name="Ovchinnikova G."/>
            <person name="Lu M."/>
            <person name="Detter J.C."/>
            <person name="Han C."/>
            <person name="Land M."/>
            <person name="Hauser L."/>
            <person name="Markowitz V."/>
            <person name="Cheng J.-F."/>
            <person name="Hugenholtz P."/>
            <person name="Woyke T."/>
            <person name="Wu D."/>
            <person name="Tindall B."/>
            <person name="Pomrenke H.G."/>
            <person name="Brambilla E."/>
            <person name="Klenk H.-P."/>
            <person name="Eisen J.A."/>
        </authorList>
    </citation>
    <scope>NUCLEOTIDE SEQUENCE [LARGE SCALE GENOMIC DNA]</scope>
    <source>
        <strain evidence="3">ATCC 49424 / DSM 5305 / JCM 21570 / NBRC 103401 / IFAM 1448</strain>
    </source>
</reference>
<evidence type="ECO:0000256" key="1">
    <source>
        <dbReference type="SAM" id="MobiDB-lite"/>
    </source>
</evidence>
<proteinExistence type="predicted"/>
<evidence type="ECO:0008006" key="4">
    <source>
        <dbReference type="Google" id="ProtNLM"/>
    </source>
</evidence>